<dbReference type="EMBL" id="KM596836">
    <property type="protein sequence ID" value="AKN80556.1"/>
    <property type="molecule type" value="Genomic_DNA"/>
</dbReference>
<dbReference type="KEGG" id="vg:26039986"/>
<accession>A0A0M3WQY9</accession>
<dbReference type="GeneID" id="26039986"/>
<dbReference type="InterPro" id="IPR036508">
    <property type="entry name" value="Chitin-bd_dom_sf"/>
</dbReference>
<organism evidence="2 3">
    <name type="scientific">Perigonia lusca single nucleopolyhedrovirus</name>
    <dbReference type="NCBI Taxonomy" id="1675865"/>
    <lineage>
        <taxon>Viruses</taxon>
        <taxon>Viruses incertae sedis</taxon>
        <taxon>Naldaviricetes</taxon>
        <taxon>Lefavirales</taxon>
        <taxon>Baculoviridae</taxon>
        <taxon>Alphabaculovirus</taxon>
        <taxon>Alphabaculovirus peluscae</taxon>
        <taxon>Perigonia lusca nucleopolyhedrovirus</taxon>
    </lineage>
</organism>
<dbReference type="OrthoDB" id="24819at10239"/>
<dbReference type="Proteomes" id="UP000204667">
    <property type="component" value="Segment"/>
</dbReference>
<sequence length="93" mass="11027">MWFLLILFIIVKLLVFQKMQNMHIDLYTDKICPKNYNGLAPDPFDCNSYWLCPETIQFFCPSNQQFDLDQHTCVPLQSFEDGCVGRLYRNLLL</sequence>
<dbReference type="PROSITE" id="PS50940">
    <property type="entry name" value="CHIT_BIND_II"/>
    <property type="match status" value="1"/>
</dbReference>
<evidence type="ECO:0000313" key="3">
    <source>
        <dbReference type="Proteomes" id="UP000204667"/>
    </source>
</evidence>
<reference evidence="2 3" key="1">
    <citation type="journal article" date="2016" name="Sci. Rep.">
        <title>Genome sequence of Perigonia lusca single nucleopolyhedrovirus: insights into the evolution of a nucleotide metabolism enzyme in the family Baculoviridae.</title>
        <authorList>
            <person name="Ardisson-Araujo D.M."/>
            <person name="Lima R.N."/>
            <person name="Melo F.L."/>
            <person name="Clem R.J."/>
            <person name="Huang N."/>
            <person name="Bao S.N."/>
            <person name="Sosa-Gomez D.R."/>
            <person name="Ribeiro B.M."/>
        </authorList>
    </citation>
    <scope>NUCLEOTIDE SEQUENCE [LARGE SCALE GENOMIC DNA]</scope>
</reference>
<proteinExistence type="predicted"/>
<dbReference type="SUPFAM" id="SSF57625">
    <property type="entry name" value="Invertebrate chitin-binding proteins"/>
    <property type="match status" value="1"/>
</dbReference>
<dbReference type="GO" id="GO:0005576">
    <property type="term" value="C:extracellular region"/>
    <property type="evidence" value="ECO:0007669"/>
    <property type="project" value="InterPro"/>
</dbReference>
<dbReference type="RefSeq" id="YP_009165615.1">
    <property type="nucleotide sequence ID" value="NC_027923.1"/>
</dbReference>
<dbReference type="Gene3D" id="2.170.140.10">
    <property type="entry name" value="Chitin binding domain"/>
    <property type="match status" value="1"/>
</dbReference>
<dbReference type="SMART" id="SM00494">
    <property type="entry name" value="ChtBD2"/>
    <property type="match status" value="1"/>
</dbReference>
<dbReference type="InterPro" id="IPR002557">
    <property type="entry name" value="Chitin-bd_dom"/>
</dbReference>
<evidence type="ECO:0000259" key="1">
    <source>
        <dbReference type="PROSITE" id="PS50940"/>
    </source>
</evidence>
<keyword evidence="3" id="KW-1185">Reference proteome</keyword>
<protein>
    <submittedName>
        <fullName evidence="2">Chitin-biding protein 1</fullName>
    </submittedName>
</protein>
<name>A0A0M3WQY9_9ABAC</name>
<feature type="domain" description="Chitin-binding type-2" evidence="1">
    <location>
        <begin position="29"/>
        <end position="85"/>
    </location>
</feature>
<gene>
    <name evidence="2" type="primary">chtb-1</name>
</gene>
<dbReference type="GO" id="GO:0008061">
    <property type="term" value="F:chitin binding"/>
    <property type="evidence" value="ECO:0007669"/>
    <property type="project" value="InterPro"/>
</dbReference>
<evidence type="ECO:0000313" key="2">
    <source>
        <dbReference type="EMBL" id="AKN80556.1"/>
    </source>
</evidence>